<protein>
    <submittedName>
        <fullName evidence="2">Uncharacterized protein</fullName>
    </submittedName>
</protein>
<proteinExistence type="predicted"/>
<comment type="caution">
    <text evidence="2">The sequence shown here is derived from an EMBL/GenBank/DDBJ whole genome shotgun (WGS) entry which is preliminary data.</text>
</comment>
<sequence length="90" mass="9933">MKEDEMWSLLGIKQTSKHSREISDDRKETCGHASDPALRNIGLKMESLGKSTGEFKHNPGLKTALGHPDPTDIGEGPFAFGPARFRELVQ</sequence>
<dbReference type="Proteomes" id="UP000297595">
    <property type="component" value="Unassembled WGS sequence"/>
</dbReference>
<feature type="compositionally biased region" description="Basic and acidic residues" evidence="1">
    <location>
        <begin position="18"/>
        <end position="30"/>
    </location>
</feature>
<feature type="region of interest" description="Disordered" evidence="1">
    <location>
        <begin position="50"/>
        <end position="79"/>
    </location>
</feature>
<name>A0A7C8TSJ5_ORBOL</name>
<gene>
    <name evidence="2" type="ORF">EYR41_000767</name>
</gene>
<feature type="region of interest" description="Disordered" evidence="1">
    <location>
        <begin position="15"/>
        <end position="38"/>
    </location>
</feature>
<evidence type="ECO:0000256" key="1">
    <source>
        <dbReference type="SAM" id="MobiDB-lite"/>
    </source>
</evidence>
<dbReference type="AlphaFoldDB" id="A0A7C8TSJ5"/>
<organism evidence="2 3">
    <name type="scientific">Orbilia oligospora</name>
    <name type="common">Nematode-trapping fungus</name>
    <name type="synonym">Arthrobotrys oligospora</name>
    <dbReference type="NCBI Taxonomy" id="2813651"/>
    <lineage>
        <taxon>Eukaryota</taxon>
        <taxon>Fungi</taxon>
        <taxon>Dikarya</taxon>
        <taxon>Ascomycota</taxon>
        <taxon>Pezizomycotina</taxon>
        <taxon>Orbiliomycetes</taxon>
        <taxon>Orbiliales</taxon>
        <taxon>Orbiliaceae</taxon>
        <taxon>Orbilia</taxon>
    </lineage>
</organism>
<evidence type="ECO:0000313" key="3">
    <source>
        <dbReference type="Proteomes" id="UP000297595"/>
    </source>
</evidence>
<reference evidence="2 3" key="1">
    <citation type="submission" date="2019-03" db="EMBL/GenBank/DDBJ databases">
        <title>Nematode-trapping fungi genome.</title>
        <authorList>
            <person name="Vidal-Diez De Ulzurrun G."/>
        </authorList>
    </citation>
    <scope>NUCLEOTIDE SEQUENCE [LARGE SCALE GENOMIC DNA]</scope>
    <source>
        <strain evidence="2 3">TWF154</strain>
    </source>
</reference>
<dbReference type="EMBL" id="SOZJ01000001">
    <property type="protein sequence ID" value="TGJ73691.1"/>
    <property type="molecule type" value="Genomic_DNA"/>
</dbReference>
<evidence type="ECO:0000313" key="2">
    <source>
        <dbReference type="EMBL" id="TGJ73691.1"/>
    </source>
</evidence>
<accession>A0A7C8TSJ5</accession>